<evidence type="ECO:0000256" key="2">
    <source>
        <dbReference type="SAM" id="SignalP"/>
    </source>
</evidence>
<keyword evidence="2" id="KW-0732">Signal</keyword>
<feature type="compositionally biased region" description="Polar residues" evidence="1">
    <location>
        <begin position="58"/>
        <end position="67"/>
    </location>
</feature>
<proteinExistence type="predicted"/>
<evidence type="ECO:0000313" key="4">
    <source>
        <dbReference type="Proteomes" id="UP000078561"/>
    </source>
</evidence>
<dbReference type="EMBL" id="LT554937">
    <property type="protein sequence ID" value="SAM08755.1"/>
    <property type="molecule type" value="Genomic_DNA"/>
</dbReference>
<name>A0A168SPZ2_ABSGL</name>
<dbReference type="InParanoid" id="A0A168SPZ2"/>
<dbReference type="AlphaFoldDB" id="A0A168SPZ2"/>
<dbReference type="Proteomes" id="UP000078561">
    <property type="component" value="Unassembled WGS sequence"/>
</dbReference>
<feature type="compositionally biased region" description="Low complexity" evidence="1">
    <location>
        <begin position="39"/>
        <end position="50"/>
    </location>
</feature>
<organism evidence="3">
    <name type="scientific">Absidia glauca</name>
    <name type="common">Pin mould</name>
    <dbReference type="NCBI Taxonomy" id="4829"/>
    <lineage>
        <taxon>Eukaryota</taxon>
        <taxon>Fungi</taxon>
        <taxon>Fungi incertae sedis</taxon>
        <taxon>Mucoromycota</taxon>
        <taxon>Mucoromycotina</taxon>
        <taxon>Mucoromycetes</taxon>
        <taxon>Mucorales</taxon>
        <taxon>Cunninghamellaceae</taxon>
        <taxon>Absidia</taxon>
    </lineage>
</organism>
<feature type="compositionally biased region" description="Polar residues" evidence="1">
    <location>
        <begin position="23"/>
        <end position="38"/>
    </location>
</feature>
<feature type="region of interest" description="Disordered" evidence="1">
    <location>
        <begin position="23"/>
        <end position="71"/>
    </location>
</feature>
<sequence>MKVTWMIVGLLNVAALVTGQSGAPQQQPVVSSSAAIGNSPTTAPPSLASPTPSPSVIEPTQSPSSLPQGPPILCSDQTVYVLGRSVQSIEFLLHAKPLLALYPLRFELCLKNQENYIKACRNDGNP</sequence>
<evidence type="ECO:0000256" key="1">
    <source>
        <dbReference type="SAM" id="MobiDB-lite"/>
    </source>
</evidence>
<reference evidence="3" key="1">
    <citation type="submission" date="2016-04" db="EMBL/GenBank/DDBJ databases">
        <authorList>
            <person name="Evans L.H."/>
            <person name="Alamgir A."/>
            <person name="Owens N."/>
            <person name="Weber N.D."/>
            <person name="Virtaneva K."/>
            <person name="Barbian K."/>
            <person name="Babar A."/>
            <person name="Rosenke K."/>
        </authorList>
    </citation>
    <scope>NUCLEOTIDE SEQUENCE [LARGE SCALE GENOMIC DNA]</scope>
    <source>
        <strain evidence="3">CBS 101.48</strain>
    </source>
</reference>
<feature type="signal peptide" evidence="2">
    <location>
        <begin position="1"/>
        <end position="19"/>
    </location>
</feature>
<feature type="chain" id="PRO_5007900319" evidence="2">
    <location>
        <begin position="20"/>
        <end position="126"/>
    </location>
</feature>
<evidence type="ECO:0000313" key="3">
    <source>
        <dbReference type="EMBL" id="SAM08755.1"/>
    </source>
</evidence>
<gene>
    <name evidence="3" type="primary">ABSGL_14421.1 scaffold 14663</name>
</gene>
<keyword evidence="4" id="KW-1185">Reference proteome</keyword>
<accession>A0A168SPZ2</accession>
<protein>
    <submittedName>
        <fullName evidence="3">Uncharacterized protein</fullName>
    </submittedName>
</protein>